<evidence type="ECO:0000313" key="2">
    <source>
        <dbReference type="Proteomes" id="UP001243375"/>
    </source>
</evidence>
<sequence length="162" mass="17330">MAPVLKIRQDDFDMKQWSDERVTASRPVPSSQKGSQQQATPPSPTTTQSNPAASSSDGGGGWLDLFNLGSEGEDNTANTKTVSRITQQPVTTSLTFTDLPSTNPTATESESTTAQSTQSSDGISDWVLKAVEKAGFESGEDGQTTLPQALRRPIKRRTQPTT</sequence>
<dbReference type="Proteomes" id="UP001243375">
    <property type="component" value="Unassembled WGS sequence"/>
</dbReference>
<proteinExistence type="predicted"/>
<organism evidence="1 2">
    <name type="scientific">Naganishia vaughanmartiniae</name>
    <dbReference type="NCBI Taxonomy" id="1424756"/>
    <lineage>
        <taxon>Eukaryota</taxon>
        <taxon>Fungi</taxon>
        <taxon>Dikarya</taxon>
        <taxon>Basidiomycota</taxon>
        <taxon>Agaricomycotina</taxon>
        <taxon>Tremellomycetes</taxon>
        <taxon>Filobasidiales</taxon>
        <taxon>Filobasidiaceae</taxon>
        <taxon>Naganishia</taxon>
    </lineage>
</organism>
<evidence type="ECO:0000313" key="1">
    <source>
        <dbReference type="EMBL" id="KAJ9111621.1"/>
    </source>
</evidence>
<comment type="caution">
    <text evidence="1">The sequence shown here is derived from an EMBL/GenBank/DDBJ whole genome shotgun (WGS) entry which is preliminary data.</text>
</comment>
<name>A0ACC2WJL8_9TREE</name>
<accession>A0ACC2WJL8</accession>
<keyword evidence="2" id="KW-1185">Reference proteome</keyword>
<dbReference type="EMBL" id="JASBWU010000029">
    <property type="protein sequence ID" value="KAJ9111621.1"/>
    <property type="molecule type" value="Genomic_DNA"/>
</dbReference>
<protein>
    <submittedName>
        <fullName evidence="1">Uncharacterized protein</fullName>
    </submittedName>
</protein>
<gene>
    <name evidence="1" type="ORF">QFC22_006494</name>
</gene>
<reference evidence="1" key="1">
    <citation type="submission" date="2023-04" db="EMBL/GenBank/DDBJ databases">
        <title>Draft Genome sequencing of Naganishia species isolated from polar environments using Oxford Nanopore Technology.</title>
        <authorList>
            <person name="Leo P."/>
            <person name="Venkateswaran K."/>
        </authorList>
    </citation>
    <scope>NUCLEOTIDE SEQUENCE</scope>
    <source>
        <strain evidence="1">MNA-CCFEE 5425</strain>
    </source>
</reference>